<keyword evidence="4" id="KW-0812">Transmembrane</keyword>
<dbReference type="InterPro" id="IPR045242">
    <property type="entry name" value="Syntaxin"/>
</dbReference>
<feature type="region of interest" description="Disordered" evidence="3">
    <location>
        <begin position="1"/>
        <end position="23"/>
    </location>
</feature>
<dbReference type="AlphaFoldDB" id="A0A0L0BV78"/>
<feature type="transmembrane region" description="Helical" evidence="4">
    <location>
        <begin position="270"/>
        <end position="291"/>
    </location>
</feature>
<organism evidence="6 7">
    <name type="scientific">Lucilia cuprina</name>
    <name type="common">Green bottle fly</name>
    <name type="synonym">Australian sheep blowfly</name>
    <dbReference type="NCBI Taxonomy" id="7375"/>
    <lineage>
        <taxon>Eukaryota</taxon>
        <taxon>Metazoa</taxon>
        <taxon>Ecdysozoa</taxon>
        <taxon>Arthropoda</taxon>
        <taxon>Hexapoda</taxon>
        <taxon>Insecta</taxon>
        <taxon>Pterygota</taxon>
        <taxon>Neoptera</taxon>
        <taxon>Endopterygota</taxon>
        <taxon>Diptera</taxon>
        <taxon>Brachycera</taxon>
        <taxon>Muscomorpha</taxon>
        <taxon>Oestroidea</taxon>
        <taxon>Calliphoridae</taxon>
        <taxon>Luciliinae</taxon>
        <taxon>Lucilia</taxon>
    </lineage>
</organism>
<comment type="caution">
    <text evidence="6">The sequence shown here is derived from an EMBL/GenBank/DDBJ whole genome shotgun (WGS) entry which is preliminary data.</text>
</comment>
<dbReference type="GO" id="GO:0006886">
    <property type="term" value="P:intracellular protein transport"/>
    <property type="evidence" value="ECO:0007669"/>
    <property type="project" value="TreeGrafter"/>
</dbReference>
<dbReference type="EMBL" id="JRES01001294">
    <property type="protein sequence ID" value="KNC23878.1"/>
    <property type="molecule type" value="Genomic_DNA"/>
</dbReference>
<dbReference type="GO" id="GO:0006836">
    <property type="term" value="P:neurotransmitter transport"/>
    <property type="evidence" value="ECO:0007669"/>
    <property type="project" value="UniProtKB-KW"/>
</dbReference>
<evidence type="ECO:0000313" key="7">
    <source>
        <dbReference type="Proteomes" id="UP000037069"/>
    </source>
</evidence>
<dbReference type="GO" id="GO:0048278">
    <property type="term" value="P:vesicle docking"/>
    <property type="evidence" value="ECO:0007669"/>
    <property type="project" value="TreeGrafter"/>
</dbReference>
<dbReference type="Pfam" id="PF05739">
    <property type="entry name" value="SNARE"/>
    <property type="match status" value="1"/>
</dbReference>
<dbReference type="OrthoDB" id="364348at2759"/>
<keyword evidence="4" id="KW-1133">Transmembrane helix</keyword>
<evidence type="ECO:0000256" key="4">
    <source>
        <dbReference type="SAM" id="Phobius"/>
    </source>
</evidence>
<dbReference type="InterPro" id="IPR006011">
    <property type="entry name" value="Syntaxin_N"/>
</dbReference>
<comment type="similarity">
    <text evidence="1">Belongs to the syntaxin family.</text>
</comment>
<dbReference type="GO" id="GO:0031201">
    <property type="term" value="C:SNARE complex"/>
    <property type="evidence" value="ECO:0007669"/>
    <property type="project" value="TreeGrafter"/>
</dbReference>
<dbReference type="Gene3D" id="1.20.58.70">
    <property type="match status" value="1"/>
</dbReference>
<dbReference type="SUPFAM" id="SSF47661">
    <property type="entry name" value="t-snare proteins"/>
    <property type="match status" value="1"/>
</dbReference>
<proteinExistence type="inferred from homology"/>
<dbReference type="FunFam" id="1.20.58.70:FF:000006">
    <property type="entry name" value="Syntaxin 7"/>
    <property type="match status" value="1"/>
</dbReference>
<dbReference type="InterPro" id="IPR010989">
    <property type="entry name" value="SNARE"/>
</dbReference>
<dbReference type="PANTHER" id="PTHR19957:SF411">
    <property type="entry name" value="LD23667P"/>
    <property type="match status" value="1"/>
</dbReference>
<dbReference type="GO" id="GO:0006906">
    <property type="term" value="P:vesicle fusion"/>
    <property type="evidence" value="ECO:0007669"/>
    <property type="project" value="TreeGrafter"/>
</dbReference>
<dbReference type="SMART" id="SM00503">
    <property type="entry name" value="SynN"/>
    <property type="match status" value="1"/>
</dbReference>
<evidence type="ECO:0000256" key="1">
    <source>
        <dbReference type="ARBA" id="ARBA00009063"/>
    </source>
</evidence>
<dbReference type="SMART" id="SM00397">
    <property type="entry name" value="t_SNARE"/>
    <property type="match status" value="1"/>
</dbReference>
<sequence length="293" mass="32654">MDLQHLENGIGGGGGGGTGGGGVGVNGNANTQALSEIDFQRLAQTIATSIQKIIQNVSTMQRMVNQCNTPQDSPDLKKQLHQIMTYTHQLVSDTNNQLKEVDKCKERHLKIQRDRLVDEFTAALTSFQAVQRKTVDIEKTQVRQARANHYNIAKPPGNSTNSSNGSNNSFFEDNLFGRKSQQQQQQQIQMQDDIDLQALEEQERAIRELEENIVGVNEIYKKLGAMVYEQGLTVDSIESSVEQTSVYVSQGTENLRLAGSYKNKLRKKKLILFGILAVVLAVIILIIVLQFKH</sequence>
<dbReference type="OMA" id="LMTYTKQ"/>
<dbReference type="PROSITE" id="PS50192">
    <property type="entry name" value="T_SNARE"/>
    <property type="match status" value="1"/>
</dbReference>
<dbReference type="GO" id="GO:0000149">
    <property type="term" value="F:SNARE binding"/>
    <property type="evidence" value="ECO:0007669"/>
    <property type="project" value="TreeGrafter"/>
</dbReference>
<feature type="compositionally biased region" description="Gly residues" evidence="3">
    <location>
        <begin position="9"/>
        <end position="23"/>
    </location>
</feature>
<dbReference type="Pfam" id="PF14523">
    <property type="entry name" value="Syntaxin_2"/>
    <property type="match status" value="1"/>
</dbReference>
<keyword evidence="2" id="KW-0532">Neurotransmitter transport</keyword>
<feature type="compositionally biased region" description="Low complexity" evidence="3">
    <location>
        <begin position="157"/>
        <end position="169"/>
    </location>
</feature>
<gene>
    <name evidence="6" type="ORF">FF38_05598</name>
</gene>
<dbReference type="Gene3D" id="1.20.5.110">
    <property type="match status" value="1"/>
</dbReference>
<dbReference type="InterPro" id="IPR000727">
    <property type="entry name" value="T_SNARE_dom"/>
</dbReference>
<feature type="domain" description="T-SNARE coiled-coil homology" evidence="5">
    <location>
        <begin position="196"/>
        <end position="258"/>
    </location>
</feature>
<dbReference type="GO" id="GO:0008021">
    <property type="term" value="C:synaptic vesicle"/>
    <property type="evidence" value="ECO:0007669"/>
    <property type="project" value="TreeGrafter"/>
</dbReference>
<dbReference type="PANTHER" id="PTHR19957">
    <property type="entry name" value="SYNTAXIN"/>
    <property type="match status" value="1"/>
</dbReference>
<keyword evidence="7" id="KW-1185">Reference proteome</keyword>
<dbReference type="GO" id="GO:0005484">
    <property type="term" value="F:SNAP receptor activity"/>
    <property type="evidence" value="ECO:0007669"/>
    <property type="project" value="TreeGrafter"/>
</dbReference>
<evidence type="ECO:0000313" key="6">
    <source>
        <dbReference type="EMBL" id="KNC23878.1"/>
    </source>
</evidence>
<protein>
    <recommendedName>
        <fullName evidence="5">t-SNARE coiled-coil homology domain-containing protein</fullName>
    </recommendedName>
</protein>
<reference evidence="6 7" key="1">
    <citation type="journal article" date="2015" name="Nat. Commun.">
        <title>Lucilia cuprina genome unlocks parasitic fly biology to underpin future interventions.</title>
        <authorList>
            <person name="Anstead C.A."/>
            <person name="Korhonen P.K."/>
            <person name="Young N.D."/>
            <person name="Hall R.S."/>
            <person name="Jex A.R."/>
            <person name="Murali S.C."/>
            <person name="Hughes D.S."/>
            <person name="Lee S.F."/>
            <person name="Perry T."/>
            <person name="Stroehlein A.J."/>
            <person name="Ansell B.R."/>
            <person name="Breugelmans B."/>
            <person name="Hofmann A."/>
            <person name="Qu J."/>
            <person name="Dugan S."/>
            <person name="Lee S.L."/>
            <person name="Chao H."/>
            <person name="Dinh H."/>
            <person name="Han Y."/>
            <person name="Doddapaneni H.V."/>
            <person name="Worley K.C."/>
            <person name="Muzny D.M."/>
            <person name="Ioannidis P."/>
            <person name="Waterhouse R.M."/>
            <person name="Zdobnov E.M."/>
            <person name="James P.J."/>
            <person name="Bagnall N.H."/>
            <person name="Kotze A.C."/>
            <person name="Gibbs R.A."/>
            <person name="Richards S."/>
            <person name="Batterham P."/>
            <person name="Gasser R.B."/>
        </authorList>
    </citation>
    <scope>NUCLEOTIDE SEQUENCE [LARGE SCALE GENOMIC DNA]</scope>
    <source>
        <strain evidence="6 7">LS</strain>
        <tissue evidence="6">Full body</tissue>
    </source>
</reference>
<dbReference type="FunFam" id="1.20.5.110:FF:000088">
    <property type="entry name" value="AGAP005543-PA-like protein"/>
    <property type="match status" value="1"/>
</dbReference>
<feature type="region of interest" description="Disordered" evidence="3">
    <location>
        <begin position="148"/>
        <end position="173"/>
    </location>
</feature>
<evidence type="ECO:0000256" key="2">
    <source>
        <dbReference type="ARBA" id="ARBA00022775"/>
    </source>
</evidence>
<evidence type="ECO:0000259" key="5">
    <source>
        <dbReference type="PROSITE" id="PS50192"/>
    </source>
</evidence>
<dbReference type="Proteomes" id="UP000037069">
    <property type="component" value="Unassembled WGS sequence"/>
</dbReference>
<keyword evidence="4" id="KW-0472">Membrane</keyword>
<accession>A0A0L0BV78</accession>
<dbReference type="STRING" id="7375.A0A0L0BV78"/>
<name>A0A0L0BV78_LUCCU</name>
<keyword evidence="2" id="KW-0813">Transport</keyword>
<evidence type="ECO:0000256" key="3">
    <source>
        <dbReference type="SAM" id="MobiDB-lite"/>
    </source>
</evidence>